<sequence>MAAAPRSHDQLTKCSVCGCFVRISTTLPCKHNLCMKCVSKMTKGKGKKANPACPHCPKDQRQGQTIDELAETLGRDLILEDLVTEQHRKQEKTLTSASKPLTVTNRPAVFFDLETTGLGHHCHITQIGAVGPTGSYSTFVRPKKEIEEPAQKVTGITYDTKKCQMCHRGAPVLSLPLKEALERFLDFLGAEPVVLFGHNCKRFDCPVLFNAAKACGRLEDLQKKVAGFVDTLPLFREGHRGLKSYKQELLYEHYFQESYSSHDAAADALALERLVKAAGFSTELTEKNLFCFEDIRV</sequence>
<comment type="cofactor">
    <cofactor evidence="1">
        <name>Mg(2+)</name>
        <dbReference type="ChEBI" id="CHEBI:18420"/>
    </cofactor>
</comment>
<evidence type="ECO:0000256" key="4">
    <source>
        <dbReference type="ARBA" id="ARBA00022771"/>
    </source>
</evidence>
<name>A0ABD0L3W0_9CAEN</name>
<dbReference type="EMBL" id="JACVVK020000085">
    <property type="protein sequence ID" value="KAK7494213.1"/>
    <property type="molecule type" value="Genomic_DNA"/>
</dbReference>
<dbReference type="GO" id="GO:0008270">
    <property type="term" value="F:zinc ion binding"/>
    <property type="evidence" value="ECO:0007669"/>
    <property type="project" value="UniProtKB-KW"/>
</dbReference>
<keyword evidence="2" id="KW-0540">Nuclease</keyword>
<dbReference type="Gene3D" id="3.30.420.10">
    <property type="entry name" value="Ribonuclease H-like superfamily/Ribonuclease H"/>
    <property type="match status" value="1"/>
</dbReference>
<evidence type="ECO:0000313" key="13">
    <source>
        <dbReference type="Proteomes" id="UP001519460"/>
    </source>
</evidence>
<accession>A0ABD0L3W0</accession>
<dbReference type="InterPro" id="IPR040393">
    <property type="entry name" value="TREX1/2"/>
</dbReference>
<dbReference type="PROSITE" id="PS50089">
    <property type="entry name" value="ZF_RING_2"/>
    <property type="match status" value="1"/>
</dbReference>
<dbReference type="Proteomes" id="UP001519460">
    <property type="component" value="Unassembled WGS sequence"/>
</dbReference>
<proteinExistence type="inferred from homology"/>
<dbReference type="CDD" id="cd06127">
    <property type="entry name" value="DEDDh"/>
    <property type="match status" value="1"/>
</dbReference>
<dbReference type="InterPro" id="IPR012337">
    <property type="entry name" value="RNaseH-like_sf"/>
</dbReference>
<keyword evidence="3" id="KW-0479">Metal-binding</keyword>
<dbReference type="PANTHER" id="PTHR13058:SF22">
    <property type="entry name" value="EXODEOXYRIBONUCLEASE III"/>
    <property type="match status" value="1"/>
</dbReference>
<dbReference type="SMART" id="SM00479">
    <property type="entry name" value="EXOIII"/>
    <property type="match status" value="1"/>
</dbReference>
<comment type="similarity">
    <text evidence="9">Belongs to the exonuclease superfamily. TREX family.</text>
</comment>
<dbReference type="InterPro" id="IPR017907">
    <property type="entry name" value="Znf_RING_CS"/>
</dbReference>
<dbReference type="PANTHER" id="PTHR13058">
    <property type="entry name" value="THREE PRIME REPAIR EXONUCLEASE 1, 2"/>
    <property type="match status" value="1"/>
</dbReference>
<comment type="caution">
    <text evidence="12">The sequence shown here is derived from an EMBL/GenBank/DDBJ whole genome shotgun (WGS) entry which is preliminary data.</text>
</comment>
<evidence type="ECO:0000256" key="10">
    <source>
        <dbReference type="PROSITE-ProRule" id="PRU00175"/>
    </source>
</evidence>
<dbReference type="PROSITE" id="PS00518">
    <property type="entry name" value="ZF_RING_1"/>
    <property type="match status" value="1"/>
</dbReference>
<evidence type="ECO:0000256" key="8">
    <source>
        <dbReference type="ARBA" id="ARBA00022842"/>
    </source>
</evidence>
<keyword evidence="8" id="KW-0460">Magnesium</keyword>
<evidence type="ECO:0000256" key="5">
    <source>
        <dbReference type="ARBA" id="ARBA00022801"/>
    </source>
</evidence>
<evidence type="ECO:0000256" key="1">
    <source>
        <dbReference type="ARBA" id="ARBA00001946"/>
    </source>
</evidence>
<dbReference type="InterPro" id="IPR013083">
    <property type="entry name" value="Znf_RING/FYVE/PHD"/>
</dbReference>
<evidence type="ECO:0000313" key="12">
    <source>
        <dbReference type="EMBL" id="KAK7494213.1"/>
    </source>
</evidence>
<organism evidence="12 13">
    <name type="scientific">Batillaria attramentaria</name>
    <dbReference type="NCBI Taxonomy" id="370345"/>
    <lineage>
        <taxon>Eukaryota</taxon>
        <taxon>Metazoa</taxon>
        <taxon>Spiralia</taxon>
        <taxon>Lophotrochozoa</taxon>
        <taxon>Mollusca</taxon>
        <taxon>Gastropoda</taxon>
        <taxon>Caenogastropoda</taxon>
        <taxon>Sorbeoconcha</taxon>
        <taxon>Cerithioidea</taxon>
        <taxon>Batillariidae</taxon>
        <taxon>Batillaria</taxon>
    </lineage>
</organism>
<keyword evidence="7" id="KW-0269">Exonuclease</keyword>
<dbReference type="InterPro" id="IPR001841">
    <property type="entry name" value="Znf_RING"/>
</dbReference>
<keyword evidence="4 10" id="KW-0863">Zinc-finger</keyword>
<reference evidence="12 13" key="1">
    <citation type="journal article" date="2023" name="Sci. Data">
        <title>Genome assembly of the Korean intertidal mud-creeper Batillaria attramentaria.</title>
        <authorList>
            <person name="Patra A.K."/>
            <person name="Ho P.T."/>
            <person name="Jun S."/>
            <person name="Lee S.J."/>
            <person name="Kim Y."/>
            <person name="Won Y.J."/>
        </authorList>
    </citation>
    <scope>NUCLEOTIDE SEQUENCE [LARGE SCALE GENOMIC DNA]</scope>
    <source>
        <strain evidence="12">Wonlab-2016</strain>
    </source>
</reference>
<evidence type="ECO:0000256" key="9">
    <source>
        <dbReference type="ARBA" id="ARBA00025769"/>
    </source>
</evidence>
<gene>
    <name evidence="12" type="ORF">BaRGS_00014495</name>
</gene>
<keyword evidence="5" id="KW-0378">Hydrolase</keyword>
<evidence type="ECO:0000256" key="2">
    <source>
        <dbReference type="ARBA" id="ARBA00022722"/>
    </source>
</evidence>
<protein>
    <recommendedName>
        <fullName evidence="11">RING-type domain-containing protein</fullName>
    </recommendedName>
</protein>
<dbReference type="SUPFAM" id="SSF53098">
    <property type="entry name" value="Ribonuclease H-like"/>
    <property type="match status" value="1"/>
</dbReference>
<evidence type="ECO:0000259" key="11">
    <source>
        <dbReference type="PROSITE" id="PS50089"/>
    </source>
</evidence>
<keyword evidence="13" id="KW-1185">Reference proteome</keyword>
<evidence type="ECO:0000256" key="6">
    <source>
        <dbReference type="ARBA" id="ARBA00022833"/>
    </source>
</evidence>
<dbReference type="GO" id="GO:0004527">
    <property type="term" value="F:exonuclease activity"/>
    <property type="evidence" value="ECO:0007669"/>
    <property type="project" value="UniProtKB-KW"/>
</dbReference>
<evidence type="ECO:0000256" key="3">
    <source>
        <dbReference type="ARBA" id="ARBA00022723"/>
    </source>
</evidence>
<dbReference type="InterPro" id="IPR013520">
    <property type="entry name" value="Ribonucl_H"/>
</dbReference>
<dbReference type="SUPFAM" id="SSF57850">
    <property type="entry name" value="RING/U-box"/>
    <property type="match status" value="1"/>
</dbReference>
<dbReference type="Pfam" id="PF00929">
    <property type="entry name" value="RNase_T"/>
    <property type="match status" value="1"/>
</dbReference>
<dbReference type="AlphaFoldDB" id="A0ABD0L3W0"/>
<keyword evidence="6" id="KW-0862">Zinc</keyword>
<dbReference type="InterPro" id="IPR036397">
    <property type="entry name" value="RNaseH_sf"/>
</dbReference>
<evidence type="ECO:0000256" key="7">
    <source>
        <dbReference type="ARBA" id="ARBA00022839"/>
    </source>
</evidence>
<feature type="domain" description="RING-type" evidence="11">
    <location>
        <begin position="14"/>
        <end position="56"/>
    </location>
</feature>
<dbReference type="Gene3D" id="3.30.40.10">
    <property type="entry name" value="Zinc/RING finger domain, C3HC4 (zinc finger)"/>
    <property type="match status" value="1"/>
</dbReference>